<dbReference type="Proteomes" id="UP000256601">
    <property type="component" value="Unassembled WGS sequence"/>
</dbReference>
<reference evidence="3 5" key="2">
    <citation type="submission" date="2018-07" db="EMBL/GenBank/DDBJ databases">
        <title>Draft Genome Assemblies for Five Robust Yarrowia lipolytica Strains Exhibiting High Lipid Production and Pentose Sugar Utilization and Sugar Alcohol Secretion from Undetoxified Lignocellulosic Biomass Hydrolysates.</title>
        <authorList>
            <consortium name="DOE Joint Genome Institute"/>
            <person name="Walker C."/>
            <person name="Ryu S."/>
            <person name="Na H."/>
            <person name="Zane M."/>
            <person name="LaButti K."/>
            <person name="Lipzen A."/>
            <person name="Haridas S."/>
            <person name="Barry K."/>
            <person name="Grigoriev I.V."/>
            <person name="Quarterman J."/>
            <person name="Slininger P."/>
            <person name="Dien B."/>
            <person name="Trinh C.T."/>
        </authorList>
    </citation>
    <scope>NUCLEOTIDE SEQUENCE [LARGE SCALE GENOMIC DNA]</scope>
    <source>
        <strain evidence="3 5">YB392</strain>
    </source>
</reference>
<dbReference type="Proteomes" id="UP000182444">
    <property type="component" value="Chromosome 1C"/>
</dbReference>
<keyword evidence="1" id="KW-0812">Transmembrane</keyword>
<dbReference type="GeneID" id="2909804"/>
<proteinExistence type="predicted"/>
<accession>A0A1D8N9U2</accession>
<evidence type="ECO:0000256" key="1">
    <source>
        <dbReference type="SAM" id="Phobius"/>
    </source>
</evidence>
<keyword evidence="1" id="KW-1133">Transmembrane helix</keyword>
<dbReference type="AlphaFoldDB" id="A0A1D8N9U2"/>
<dbReference type="VEuPathDB" id="FungiDB:YALI1_C07592g"/>
<feature type="transmembrane region" description="Helical" evidence="1">
    <location>
        <begin position="105"/>
        <end position="123"/>
    </location>
</feature>
<organism evidence="2 4">
    <name type="scientific">Yarrowia lipolytica</name>
    <name type="common">Candida lipolytica</name>
    <dbReference type="NCBI Taxonomy" id="4952"/>
    <lineage>
        <taxon>Eukaryota</taxon>
        <taxon>Fungi</taxon>
        <taxon>Dikarya</taxon>
        <taxon>Ascomycota</taxon>
        <taxon>Saccharomycotina</taxon>
        <taxon>Dipodascomycetes</taxon>
        <taxon>Dipodascales</taxon>
        <taxon>Dipodascales incertae sedis</taxon>
        <taxon>Yarrowia</taxon>
    </lineage>
</organism>
<evidence type="ECO:0000313" key="2">
    <source>
        <dbReference type="EMBL" id="AOW02399.1"/>
    </source>
</evidence>
<gene>
    <name evidence="3" type="ORF">B0I71DRAFT_135376</name>
    <name evidence="2" type="ORF">YALI1_C07592g</name>
</gene>
<dbReference type="EMBL" id="CP017555">
    <property type="protein sequence ID" value="AOW02399.1"/>
    <property type="molecule type" value="Genomic_DNA"/>
</dbReference>
<keyword evidence="1" id="KW-0472">Membrane</keyword>
<evidence type="ECO:0000313" key="5">
    <source>
        <dbReference type="Proteomes" id="UP000256601"/>
    </source>
</evidence>
<evidence type="ECO:0000313" key="4">
    <source>
        <dbReference type="Proteomes" id="UP000182444"/>
    </source>
</evidence>
<name>A0A1D8N9U2_YARLL</name>
<dbReference type="EMBL" id="KZ859065">
    <property type="protein sequence ID" value="RDW23777.1"/>
    <property type="molecule type" value="Genomic_DNA"/>
</dbReference>
<evidence type="ECO:0000313" key="3">
    <source>
        <dbReference type="EMBL" id="RDW23777.1"/>
    </source>
</evidence>
<feature type="transmembrane region" description="Helical" evidence="1">
    <location>
        <begin position="77"/>
        <end position="99"/>
    </location>
</feature>
<feature type="transmembrane region" description="Helical" evidence="1">
    <location>
        <begin position="156"/>
        <end position="175"/>
    </location>
</feature>
<protein>
    <submittedName>
        <fullName evidence="2">Uncharacterized protein</fullName>
    </submittedName>
</protein>
<reference evidence="2 4" key="1">
    <citation type="journal article" date="2016" name="PLoS ONE">
        <title>Sequence Assembly of Yarrowia lipolytica Strain W29/CLIB89 Shows Transposable Element Diversity.</title>
        <authorList>
            <person name="Magnan C."/>
            <person name="Yu J."/>
            <person name="Chang I."/>
            <person name="Jahn E."/>
            <person name="Kanomata Y."/>
            <person name="Wu J."/>
            <person name="Zeller M."/>
            <person name="Oakes M."/>
            <person name="Baldi P."/>
            <person name="Sandmeyer S."/>
        </authorList>
    </citation>
    <scope>NUCLEOTIDE SEQUENCE [LARGE SCALE GENOMIC DNA]</scope>
    <source>
        <strain evidence="2">CLIB89</strain>
        <strain evidence="4">CLIB89(W29)</strain>
    </source>
</reference>
<dbReference type="VEuPathDB" id="FungiDB:YALI0_C05907g"/>
<sequence length="194" mass="22027">MSYSQVPVNPPLETVELGEINRTQQDYHPGEHLRSQRHIWTRINALEHQIEFLGGQLREAKEAMNPKGQKTTYSESTAYGILSVIALMCSIIPGFFVAMDLSDGPATLMCMGQICLICFIVLFTTLPFAHKDRHIFRIFTAIVYLVLLGWETYVDLWAGLIHAATMVLTVVFYMLDAREARIREMTESEVDTVV</sequence>
<feature type="transmembrane region" description="Helical" evidence="1">
    <location>
        <begin position="135"/>
        <end position="150"/>
    </location>
</feature>
<dbReference type="KEGG" id="yli:2909804"/>